<keyword evidence="6" id="KW-1185">Reference proteome</keyword>
<gene>
    <name evidence="4" type="ORF">CWC46_09500</name>
    <name evidence="5" type="ORF">Ser39006_009505</name>
</gene>
<organism evidence="5 6">
    <name type="scientific">Serratia sp. (strain ATCC 39006)</name>
    <name type="common">Prodigiosinella confusarubida</name>
    <dbReference type="NCBI Taxonomy" id="104623"/>
    <lineage>
        <taxon>Bacteria</taxon>
        <taxon>Pseudomonadati</taxon>
        <taxon>Pseudomonadota</taxon>
        <taxon>Gammaproteobacteria</taxon>
        <taxon>Enterobacterales</taxon>
        <taxon>Pectobacteriaceae</taxon>
        <taxon>Prodigiosinella</taxon>
    </lineage>
</organism>
<dbReference type="PIRSF" id="PIRSF028788">
    <property type="entry name" value="TfoX_Sxy"/>
    <property type="match status" value="1"/>
</dbReference>
<evidence type="ECO:0000313" key="6">
    <source>
        <dbReference type="Proteomes" id="UP000017700"/>
    </source>
</evidence>
<dbReference type="InterPro" id="IPR047525">
    <property type="entry name" value="TfoX-like"/>
</dbReference>
<protein>
    <submittedName>
        <fullName evidence="5">Competence-specific regulator</fullName>
    </submittedName>
</protein>
<evidence type="ECO:0000313" key="7">
    <source>
        <dbReference type="Proteomes" id="UP000233778"/>
    </source>
</evidence>
<reference evidence="5" key="2">
    <citation type="submission" date="2013-09" db="EMBL/GenBank/DDBJ databases">
        <authorList>
            <person name="Wang G."/>
            <person name="Yang Y."/>
            <person name="Su Y."/>
        </authorList>
    </citation>
    <scope>NUCLEOTIDE SEQUENCE</scope>
    <source>
        <strain evidence="5">ATCC 39006</strain>
    </source>
</reference>
<dbReference type="KEGG" id="serq:CWC46_09500"/>
<dbReference type="InterPro" id="IPR007076">
    <property type="entry name" value="TfoX_N"/>
</dbReference>
<dbReference type="EMBL" id="CP025084">
    <property type="protein sequence ID" value="AUH04334.1"/>
    <property type="molecule type" value="Genomic_DNA"/>
</dbReference>
<dbReference type="Pfam" id="PF04994">
    <property type="entry name" value="TfoX_C"/>
    <property type="match status" value="1"/>
</dbReference>
<feature type="domain" description="TfoX N-terminal" evidence="2">
    <location>
        <begin position="16"/>
        <end position="105"/>
    </location>
</feature>
<dbReference type="AlphaFoldDB" id="A0A2I5T616"/>
<dbReference type="Pfam" id="PF04993">
    <property type="entry name" value="TfoX_N"/>
    <property type="match status" value="1"/>
</dbReference>
<keyword evidence="1" id="KW-0812">Transmembrane</keyword>
<dbReference type="Gene3D" id="3.30.1460.30">
    <property type="entry name" value="YgaC/TfoX-N like chaperone"/>
    <property type="match status" value="1"/>
</dbReference>
<feature type="transmembrane region" description="Helical" evidence="1">
    <location>
        <begin position="163"/>
        <end position="182"/>
    </location>
</feature>
<feature type="domain" description="TfoX C-terminal" evidence="3">
    <location>
        <begin position="118"/>
        <end position="194"/>
    </location>
</feature>
<dbReference type="EMBL" id="CP025085">
    <property type="protein sequence ID" value="AUH00015.1"/>
    <property type="molecule type" value="Genomic_DNA"/>
</dbReference>
<evidence type="ECO:0000259" key="3">
    <source>
        <dbReference type="Pfam" id="PF04994"/>
    </source>
</evidence>
<dbReference type="RefSeq" id="WP_021016825.1">
    <property type="nucleotide sequence ID" value="NZ_CP025084.1"/>
</dbReference>
<dbReference type="Proteomes" id="UP000233778">
    <property type="component" value="Chromosome"/>
</dbReference>
<reference evidence="5 6" key="1">
    <citation type="journal article" date="2013" name="Genome Announc.">
        <title>Draft genome sequence of Serratia sp. strain ATCC 39006, a model bacterium for analysis of the biosynthesis and regulation of prodigiosin, a carbapenem, and gas vesicles.</title>
        <authorList>
            <person name="Fineran P.C."/>
            <person name="Iglesias Cans M.C."/>
            <person name="Ramsay J.P."/>
            <person name="Wilf N.M."/>
            <person name="Cossyleon D."/>
            <person name="McNeil M.B."/>
            <person name="Williamson N.R."/>
            <person name="Monson R.E."/>
            <person name="Becher S.A."/>
            <person name="Stanton J.A."/>
            <person name="Brugger K."/>
            <person name="Brown S.D."/>
            <person name="Salmond G.P."/>
        </authorList>
    </citation>
    <scope>NUCLEOTIDE SEQUENCE [LARGE SCALE GENOMIC DNA]</scope>
    <source>
        <strain evidence="5">ATCC 39006</strain>
        <strain evidence="6">ATCC 39006 / SC 11482</strain>
    </source>
</reference>
<evidence type="ECO:0000259" key="2">
    <source>
        <dbReference type="Pfam" id="PF04993"/>
    </source>
</evidence>
<dbReference type="PANTHER" id="PTHR36121">
    <property type="entry name" value="PROTEIN SXY"/>
    <property type="match status" value="1"/>
</dbReference>
<dbReference type="PANTHER" id="PTHR36121:SF1">
    <property type="entry name" value="PROTEIN SXY"/>
    <property type="match status" value="1"/>
</dbReference>
<keyword evidence="1" id="KW-0472">Membrane</keyword>
<dbReference type="Gene3D" id="1.10.150.20">
    <property type="entry name" value="5' to 3' exonuclease, C-terminal subdomain"/>
    <property type="match status" value="1"/>
</dbReference>
<evidence type="ECO:0000256" key="1">
    <source>
        <dbReference type="SAM" id="Phobius"/>
    </source>
</evidence>
<reference evidence="5" key="4">
    <citation type="submission" date="2017-11" db="EMBL/GenBank/DDBJ databases">
        <title>Complete genome sequence of Serratia sp. ATCC 39006.</title>
        <authorList>
            <person name="Hampton H.G."/>
            <person name="Jackson S.A."/>
            <person name="Jauregui R."/>
            <person name="Poulter G.T.M."/>
            <person name="Salmond G.P.C."/>
            <person name="Fineran P.C."/>
        </authorList>
    </citation>
    <scope>NUCLEOTIDE SEQUENCE</scope>
    <source>
        <strain evidence="5">ATCC 39006</strain>
    </source>
</reference>
<dbReference type="Proteomes" id="UP000017700">
    <property type="component" value="Chromosome"/>
</dbReference>
<proteinExistence type="predicted"/>
<keyword evidence="1" id="KW-1133">Transmembrane helix</keyword>
<dbReference type="STRING" id="104623.Ser39006_03563"/>
<dbReference type="OrthoDB" id="4225809at2"/>
<sequence>MKQLCEKRILQSKCVFAPLGHISSRSQFGGYSIAADQIIFALVSGGELYLRATKHLEDYFLALNVPNLIYTKRGMPVPLSYYLVDDRLWGNHEKLLGLARRSLQGARQDKTARSQCCRLKDLPNLNHDLERLLWKAGIKNIADLQELGAKLSYLKLRTVSQHLSVNILLALAGAICGIHLAALPHGMRNELIEWFEHNTPSISQPHKH</sequence>
<dbReference type="InterPro" id="IPR026256">
    <property type="entry name" value="TfoX-like_gammaprotbact"/>
</dbReference>
<dbReference type="KEGG" id="sera:Ser39006_009505"/>
<evidence type="ECO:0000313" key="4">
    <source>
        <dbReference type="EMBL" id="AUH00015.1"/>
    </source>
</evidence>
<dbReference type="InterPro" id="IPR007077">
    <property type="entry name" value="TfoX_C"/>
</dbReference>
<accession>A0A2I5T616</accession>
<dbReference type="SUPFAM" id="SSF159894">
    <property type="entry name" value="YgaC/TfoX-N like"/>
    <property type="match status" value="1"/>
</dbReference>
<dbReference type="GO" id="GO:0030420">
    <property type="term" value="P:establishment of competence for transformation"/>
    <property type="evidence" value="ECO:0007669"/>
    <property type="project" value="InterPro"/>
</dbReference>
<evidence type="ECO:0000313" key="5">
    <source>
        <dbReference type="EMBL" id="AUH04334.1"/>
    </source>
</evidence>
<name>A0A2I5T616_SERS3</name>
<reference evidence="4 7" key="3">
    <citation type="submission" date="2017-11" db="EMBL/GenBank/DDBJ databases">
        <title>Complete genome sequence of Serratia sp. ATCC 39006 LacA.</title>
        <authorList>
            <person name="Hampton H.G."/>
            <person name="Jackson S.A."/>
            <person name="Jauregui R."/>
            <person name="Poulter G.T.M."/>
            <person name="Salmond G.P.C."/>
            <person name="Fineran P.C."/>
        </authorList>
    </citation>
    <scope>NUCLEOTIDE SEQUENCE [LARGE SCALE GENOMIC DNA]</scope>
    <source>
        <strain evidence="4 7">ATCC 39006</strain>
    </source>
</reference>